<sequence length="158" mass="17566">MSANRTLTLFVRSLAPEGTGGNQRTALDRLESLSDQGVVDDYEIRVWGDRIAHDEPIARTGAGRRLRDRLAEFEAWADRNERDIGRFFRRERIDSAVTQTTREVTTLPTMALAEYEGEELVYLTPNEGETGAESVLDRLDTLASEQAETPGAAVPALD</sequence>
<organism evidence="1 2">
    <name type="scientific">Halovenus carboxidivorans</name>
    <dbReference type="NCBI Taxonomy" id="2692199"/>
    <lineage>
        <taxon>Archaea</taxon>
        <taxon>Methanobacteriati</taxon>
        <taxon>Methanobacteriota</taxon>
        <taxon>Stenosarchaea group</taxon>
        <taxon>Halobacteria</taxon>
        <taxon>Halobacteriales</taxon>
        <taxon>Haloarculaceae</taxon>
        <taxon>Halovenus</taxon>
    </lineage>
</organism>
<evidence type="ECO:0000313" key="2">
    <source>
        <dbReference type="Proteomes" id="UP000466535"/>
    </source>
</evidence>
<accession>A0A6B0SX43</accession>
<reference evidence="1 2" key="1">
    <citation type="submission" date="2019-12" db="EMBL/GenBank/DDBJ databases">
        <title>Isolation and characterization of three novel carbon monoxide-oxidizing members of Halobacteria from salione crusts and soils.</title>
        <authorList>
            <person name="Myers M.R."/>
            <person name="King G.M."/>
        </authorList>
    </citation>
    <scope>NUCLEOTIDE SEQUENCE [LARGE SCALE GENOMIC DNA]</scope>
    <source>
        <strain evidence="1 2">WSH3</strain>
    </source>
</reference>
<protein>
    <submittedName>
        <fullName evidence="1">Uncharacterized protein</fullName>
    </submittedName>
</protein>
<dbReference type="AlphaFoldDB" id="A0A6B0SX43"/>
<dbReference type="OrthoDB" id="204263at2157"/>
<dbReference type="RefSeq" id="WP_159762303.1">
    <property type="nucleotide sequence ID" value="NZ_WUUT01000001.1"/>
</dbReference>
<dbReference type="Pfam" id="PF20575">
    <property type="entry name" value="HTH_63"/>
    <property type="match status" value="1"/>
</dbReference>
<keyword evidence="2" id="KW-1185">Reference proteome</keyword>
<gene>
    <name evidence="1" type="ORF">GRX03_00775</name>
</gene>
<evidence type="ECO:0000313" key="1">
    <source>
        <dbReference type="EMBL" id="MXR50144.1"/>
    </source>
</evidence>
<dbReference type="EMBL" id="WUUT01000001">
    <property type="protein sequence ID" value="MXR50144.1"/>
    <property type="molecule type" value="Genomic_DNA"/>
</dbReference>
<proteinExistence type="predicted"/>
<name>A0A6B0SX43_9EURY</name>
<dbReference type="InterPro" id="IPR046783">
    <property type="entry name" value="HTH_63"/>
</dbReference>
<dbReference type="Proteomes" id="UP000466535">
    <property type="component" value="Unassembled WGS sequence"/>
</dbReference>
<comment type="caution">
    <text evidence="1">The sequence shown here is derived from an EMBL/GenBank/DDBJ whole genome shotgun (WGS) entry which is preliminary data.</text>
</comment>